<dbReference type="EMBL" id="QFYQ01000001">
    <property type="protein sequence ID" value="RAK53250.1"/>
    <property type="molecule type" value="Genomic_DNA"/>
</dbReference>
<keyword evidence="4" id="KW-1185">Reference proteome</keyword>
<feature type="region of interest" description="Disordered" evidence="1">
    <location>
        <begin position="54"/>
        <end position="81"/>
    </location>
</feature>
<organism evidence="3 4">
    <name type="scientific">Phenylobacterium soli</name>
    <dbReference type="NCBI Taxonomy" id="2170551"/>
    <lineage>
        <taxon>Bacteria</taxon>
        <taxon>Pseudomonadati</taxon>
        <taxon>Pseudomonadota</taxon>
        <taxon>Alphaproteobacteria</taxon>
        <taxon>Caulobacterales</taxon>
        <taxon>Caulobacteraceae</taxon>
        <taxon>Phenylobacterium</taxon>
    </lineage>
</organism>
<name>A0A328AEW7_9CAUL</name>
<protein>
    <submittedName>
        <fullName evidence="3">Uncharacterized protein</fullName>
    </submittedName>
</protein>
<proteinExistence type="predicted"/>
<reference evidence="4" key="1">
    <citation type="submission" date="2018-05" db="EMBL/GenBank/DDBJ databases">
        <authorList>
            <person name="Li X."/>
        </authorList>
    </citation>
    <scope>NUCLEOTIDE SEQUENCE [LARGE SCALE GENOMIC DNA]</scope>
    <source>
        <strain evidence="4">LX32</strain>
    </source>
</reference>
<evidence type="ECO:0000313" key="3">
    <source>
        <dbReference type="EMBL" id="RAK53250.1"/>
    </source>
</evidence>
<dbReference type="RefSeq" id="WP_111527002.1">
    <property type="nucleotide sequence ID" value="NZ_JBHRSG010000001.1"/>
</dbReference>
<feature type="transmembrane region" description="Helical" evidence="2">
    <location>
        <begin position="32"/>
        <end position="53"/>
    </location>
</feature>
<accession>A0A328AEW7</accession>
<dbReference type="OrthoDB" id="9961975at2"/>
<gene>
    <name evidence="3" type="ORF">DJ017_01245</name>
</gene>
<dbReference type="Proteomes" id="UP000249254">
    <property type="component" value="Unassembled WGS sequence"/>
</dbReference>
<comment type="caution">
    <text evidence="3">The sequence shown here is derived from an EMBL/GenBank/DDBJ whole genome shotgun (WGS) entry which is preliminary data.</text>
</comment>
<evidence type="ECO:0000313" key="4">
    <source>
        <dbReference type="Proteomes" id="UP000249254"/>
    </source>
</evidence>
<keyword evidence="2" id="KW-0472">Membrane</keyword>
<keyword evidence="2" id="KW-0812">Transmembrane</keyword>
<evidence type="ECO:0000256" key="1">
    <source>
        <dbReference type="SAM" id="MobiDB-lite"/>
    </source>
</evidence>
<keyword evidence="2" id="KW-1133">Transmembrane helix</keyword>
<sequence length="81" mass="8468">MRSSVGSRFAHPAGFTLLKTPSHRQVAARRRLMAICAVLGLALASGLIGSLSASQNDRPGADAPSMADQASTGPFSYFPHQ</sequence>
<evidence type="ECO:0000256" key="2">
    <source>
        <dbReference type="SAM" id="Phobius"/>
    </source>
</evidence>
<dbReference type="AlphaFoldDB" id="A0A328AEW7"/>